<evidence type="ECO:0000313" key="1">
    <source>
        <dbReference type="EMBL" id="GFY14886.1"/>
    </source>
</evidence>
<evidence type="ECO:0000313" key="2">
    <source>
        <dbReference type="Proteomes" id="UP000887159"/>
    </source>
</evidence>
<sequence length="82" mass="8955">MDPREGASCAWMVADEAVGCILTYHQKSGANTGEWRCTEFHTFSKIPGMPPILLAAADIQVMRIFVLKERASCTPSTSGDHN</sequence>
<keyword evidence="2" id="KW-1185">Reference proteome</keyword>
<reference evidence="1" key="1">
    <citation type="submission" date="2020-08" db="EMBL/GenBank/DDBJ databases">
        <title>Multicomponent nature underlies the extraordinary mechanical properties of spider dragline silk.</title>
        <authorList>
            <person name="Kono N."/>
            <person name="Nakamura H."/>
            <person name="Mori M."/>
            <person name="Yoshida Y."/>
            <person name="Ohtoshi R."/>
            <person name="Malay A.D."/>
            <person name="Moran D.A.P."/>
            <person name="Tomita M."/>
            <person name="Numata K."/>
            <person name="Arakawa K."/>
        </authorList>
    </citation>
    <scope>NUCLEOTIDE SEQUENCE</scope>
</reference>
<proteinExistence type="predicted"/>
<gene>
    <name evidence="1" type="ORF">TNCV_234361</name>
</gene>
<protein>
    <submittedName>
        <fullName evidence="1">Uncharacterized protein</fullName>
    </submittedName>
</protein>
<accession>A0A8X6SUX5</accession>
<dbReference type="Proteomes" id="UP000887159">
    <property type="component" value="Unassembled WGS sequence"/>
</dbReference>
<dbReference type="AlphaFoldDB" id="A0A8X6SUX5"/>
<dbReference type="EMBL" id="BMAU01021332">
    <property type="protein sequence ID" value="GFY14886.1"/>
    <property type="molecule type" value="Genomic_DNA"/>
</dbReference>
<comment type="caution">
    <text evidence="1">The sequence shown here is derived from an EMBL/GenBank/DDBJ whole genome shotgun (WGS) entry which is preliminary data.</text>
</comment>
<organism evidence="1 2">
    <name type="scientific">Trichonephila clavipes</name>
    <name type="common">Golden silk orbweaver</name>
    <name type="synonym">Nephila clavipes</name>
    <dbReference type="NCBI Taxonomy" id="2585209"/>
    <lineage>
        <taxon>Eukaryota</taxon>
        <taxon>Metazoa</taxon>
        <taxon>Ecdysozoa</taxon>
        <taxon>Arthropoda</taxon>
        <taxon>Chelicerata</taxon>
        <taxon>Arachnida</taxon>
        <taxon>Araneae</taxon>
        <taxon>Araneomorphae</taxon>
        <taxon>Entelegynae</taxon>
        <taxon>Araneoidea</taxon>
        <taxon>Nephilidae</taxon>
        <taxon>Trichonephila</taxon>
    </lineage>
</organism>
<name>A0A8X6SUX5_TRICX</name>